<protein>
    <submittedName>
        <fullName evidence="1">Uncharacterized protein</fullName>
    </submittedName>
</protein>
<comment type="caution">
    <text evidence="1">The sequence shown here is derived from an EMBL/GenBank/DDBJ whole genome shotgun (WGS) entry which is preliminary data.</text>
</comment>
<dbReference type="EMBL" id="CAKKNE010000001">
    <property type="protein sequence ID" value="CAH0365479.1"/>
    <property type="molecule type" value="Genomic_DNA"/>
</dbReference>
<accession>A0A8J2SBQ5</accession>
<evidence type="ECO:0000313" key="2">
    <source>
        <dbReference type="Proteomes" id="UP000789595"/>
    </source>
</evidence>
<organism evidence="1 2">
    <name type="scientific">Pelagomonas calceolata</name>
    <dbReference type="NCBI Taxonomy" id="35677"/>
    <lineage>
        <taxon>Eukaryota</taxon>
        <taxon>Sar</taxon>
        <taxon>Stramenopiles</taxon>
        <taxon>Ochrophyta</taxon>
        <taxon>Pelagophyceae</taxon>
        <taxon>Pelagomonadales</taxon>
        <taxon>Pelagomonadaceae</taxon>
        <taxon>Pelagomonas</taxon>
    </lineage>
</organism>
<evidence type="ECO:0000313" key="1">
    <source>
        <dbReference type="EMBL" id="CAH0365479.1"/>
    </source>
</evidence>
<gene>
    <name evidence="1" type="ORF">PECAL_1P19200</name>
</gene>
<reference evidence="1" key="1">
    <citation type="submission" date="2021-11" db="EMBL/GenBank/DDBJ databases">
        <authorList>
            <consortium name="Genoscope - CEA"/>
            <person name="William W."/>
        </authorList>
    </citation>
    <scope>NUCLEOTIDE SEQUENCE</scope>
</reference>
<name>A0A8J2SBQ5_9STRA</name>
<dbReference type="Gene3D" id="3.90.550.50">
    <property type="match status" value="1"/>
</dbReference>
<proteinExistence type="predicted"/>
<sequence length="432" mass="49224">MRQTILIIAAVWAQDEVLDLRSPQEVDSYRSKGLIPFRDLVDESPGPQFSCDRLVSRGPIKLPRQSAWREKVRRSGPPQNHTRPSDVGIGYMFRSLTSTYKSDVPLLTAARQSWMADAGSSLEILLLVDCDHDTDVASQLRPPEELEASRPDLPRLHFECYYPTYQRIDASNEVTAILNNFDKFSALLKGLLRILPHKQWYIKLDTDTVIEPHNLYRFLSFFQVRVLRGETNLYFGDAGELPQRSPNPEDWAMYRIHSRSKDQLFKRPGWQDLVKEYYQDRKTSQQSTITYVHGGLEGFSRDALQSIVSKDCIRRVGELPCDRSIKKHCINKPEDATVGLCAHLHKVALVDCQPCMQNIAGAPVVDGRTPGVVQWTRHELAKVFTSDARFCPRPVSVHPVKDAHDQRTIYRALHAYTHKVHAAESMAVAPPE</sequence>
<dbReference type="AlphaFoldDB" id="A0A8J2SBQ5"/>
<dbReference type="Proteomes" id="UP000789595">
    <property type="component" value="Unassembled WGS sequence"/>
</dbReference>
<keyword evidence="2" id="KW-1185">Reference proteome</keyword>
<dbReference type="OrthoDB" id="10681794at2759"/>